<gene>
    <name evidence="15" type="primary">LEU5</name>
    <name evidence="15" type="ORF">PROQFM164_S02g001393</name>
</gene>
<comment type="similarity">
    <text evidence="12">Belongs to the mitochondrial carrier (TC 2.A.29) family.</text>
</comment>
<feature type="transmembrane region" description="Helical" evidence="14">
    <location>
        <begin position="352"/>
        <end position="374"/>
    </location>
</feature>
<evidence type="ECO:0000256" key="8">
    <source>
        <dbReference type="ARBA" id="ARBA00022989"/>
    </source>
</evidence>
<evidence type="ECO:0000256" key="7">
    <source>
        <dbReference type="ARBA" id="ARBA00022792"/>
    </source>
</evidence>
<feature type="region of interest" description="Disordered" evidence="13">
    <location>
        <begin position="19"/>
        <end position="55"/>
    </location>
</feature>
<evidence type="ECO:0000313" key="15">
    <source>
        <dbReference type="EMBL" id="CDM31243.1"/>
    </source>
</evidence>
<feature type="repeat" description="Solcar" evidence="11">
    <location>
        <begin position="165"/>
        <end position="263"/>
    </location>
</feature>
<evidence type="ECO:0000256" key="1">
    <source>
        <dbReference type="ARBA" id="ARBA00002238"/>
    </source>
</evidence>
<reference evidence="15" key="1">
    <citation type="journal article" date="2014" name="Nat. Commun.">
        <title>Multiple recent horizontal transfers of a large genomic region in cheese making fungi.</title>
        <authorList>
            <person name="Cheeseman K."/>
            <person name="Ropars J."/>
            <person name="Renault P."/>
            <person name="Dupont J."/>
            <person name="Gouzy J."/>
            <person name="Branca A."/>
            <person name="Abraham A.L."/>
            <person name="Ceppi M."/>
            <person name="Conseiller E."/>
            <person name="Debuchy R."/>
            <person name="Malagnac F."/>
            <person name="Goarin A."/>
            <person name="Silar P."/>
            <person name="Lacoste S."/>
            <person name="Sallet E."/>
            <person name="Bensimon A."/>
            <person name="Giraud T."/>
            <person name="Brygoo Y."/>
        </authorList>
    </citation>
    <scope>NUCLEOTIDE SEQUENCE [LARGE SCALE GENOMIC DNA]</scope>
    <source>
        <strain evidence="15">FM164</strain>
    </source>
</reference>
<sequence length="384" mass="41703">MSTGHLDYAYDPPKIPDSTPQFAPMSVAHSASPPVGGATKSFKSNSTADMGIPESGKNKIEKRSFDYVMRSGIAGGLAGCAAKTVVAPLDRVKILFQSSNPQFAKYTGSWTGLASAIRDIKRNEGTRGLYKGHSVTLLRIFPYAAIKFLAYEQIRAVIIPSSEFETPFRRLISGSLAGVTSVCFTYPLELMRVRMAYETRQSKHLGLVKSSSVAAAESASAAASKVFPRSGIANFYRGFSPTILGMLPYAGMSFLTHDTVGDLFRLPSVARYTLRRPEELAHSADRPKRPQLNTTFELLSGAVAGLVSQTSSYPLEVLRRRMQVSGAVGDGRRLGIAETARAIWLERGFRGFWVGLTIGYAKVIPMVAVSFYVYERAKGSLGIS</sequence>
<evidence type="ECO:0000256" key="12">
    <source>
        <dbReference type="RuleBase" id="RU000488"/>
    </source>
</evidence>
<evidence type="ECO:0000313" key="16">
    <source>
        <dbReference type="Proteomes" id="UP000030686"/>
    </source>
</evidence>
<evidence type="ECO:0000256" key="10">
    <source>
        <dbReference type="ARBA" id="ARBA00023136"/>
    </source>
</evidence>
<keyword evidence="4 12" id="KW-0813">Transport</keyword>
<protein>
    <recommendedName>
        <fullName evidence="3">Mitochondrial thiamine pyrophosphate carrier 1</fullName>
    </recommendedName>
</protein>
<feature type="repeat" description="Solcar" evidence="11">
    <location>
        <begin position="66"/>
        <end position="157"/>
    </location>
</feature>
<dbReference type="STRING" id="1365484.W6Q3S8"/>
<proteinExistence type="inferred from homology"/>
<comment type="function">
    <text evidence="1">Mitochondrial transporter that mediates uptake of thiamine pyrophosphate (ThPP) into mitochondria.</text>
</comment>
<dbReference type="Pfam" id="PF00153">
    <property type="entry name" value="Mito_carr"/>
    <property type="match status" value="3"/>
</dbReference>
<keyword evidence="10 11" id="KW-0472">Membrane</keyword>
<keyword evidence="8 14" id="KW-1133">Transmembrane helix</keyword>
<dbReference type="PANTHER" id="PTHR24089">
    <property type="entry name" value="SOLUTE CARRIER FAMILY 25"/>
    <property type="match status" value="1"/>
</dbReference>
<keyword evidence="7" id="KW-0999">Mitochondrion inner membrane</keyword>
<keyword evidence="5 11" id="KW-0812">Transmembrane</keyword>
<keyword evidence="9" id="KW-0496">Mitochondrion</keyword>
<evidence type="ECO:0000256" key="14">
    <source>
        <dbReference type="SAM" id="Phobius"/>
    </source>
</evidence>
<dbReference type="InterPro" id="IPR023395">
    <property type="entry name" value="MCP_dom_sf"/>
</dbReference>
<evidence type="ECO:0000256" key="6">
    <source>
        <dbReference type="ARBA" id="ARBA00022737"/>
    </source>
</evidence>
<evidence type="ECO:0000256" key="3">
    <source>
        <dbReference type="ARBA" id="ARBA00021935"/>
    </source>
</evidence>
<dbReference type="Gene3D" id="1.50.40.10">
    <property type="entry name" value="Mitochondrial carrier domain"/>
    <property type="match status" value="1"/>
</dbReference>
<dbReference type="GO" id="GO:0055085">
    <property type="term" value="P:transmembrane transport"/>
    <property type="evidence" value="ECO:0007669"/>
    <property type="project" value="InterPro"/>
</dbReference>
<organism evidence="15 16">
    <name type="scientific">Penicillium roqueforti (strain FM164)</name>
    <dbReference type="NCBI Taxonomy" id="1365484"/>
    <lineage>
        <taxon>Eukaryota</taxon>
        <taxon>Fungi</taxon>
        <taxon>Dikarya</taxon>
        <taxon>Ascomycota</taxon>
        <taxon>Pezizomycotina</taxon>
        <taxon>Eurotiomycetes</taxon>
        <taxon>Eurotiomycetidae</taxon>
        <taxon>Eurotiales</taxon>
        <taxon>Aspergillaceae</taxon>
        <taxon>Penicillium</taxon>
    </lineage>
</organism>
<keyword evidence="6" id="KW-0677">Repeat</keyword>
<dbReference type="GO" id="GO:0005743">
    <property type="term" value="C:mitochondrial inner membrane"/>
    <property type="evidence" value="ECO:0007669"/>
    <property type="project" value="UniProtKB-SubCell"/>
</dbReference>
<accession>W6Q3S8</accession>
<dbReference type="InterPro" id="IPR018108">
    <property type="entry name" value="MCP_transmembrane"/>
</dbReference>
<dbReference type="EMBL" id="HG792016">
    <property type="protein sequence ID" value="CDM31243.1"/>
    <property type="molecule type" value="Genomic_DNA"/>
</dbReference>
<evidence type="ECO:0000256" key="5">
    <source>
        <dbReference type="ARBA" id="ARBA00022692"/>
    </source>
</evidence>
<dbReference type="OrthoDB" id="270584at2759"/>
<dbReference type="AlphaFoldDB" id="W6Q3S8"/>
<name>W6Q3S8_PENRF</name>
<keyword evidence="16" id="KW-1185">Reference proteome</keyword>
<dbReference type="Proteomes" id="UP000030686">
    <property type="component" value="Unassembled WGS sequence"/>
</dbReference>
<evidence type="ECO:0000256" key="4">
    <source>
        <dbReference type="ARBA" id="ARBA00022448"/>
    </source>
</evidence>
<dbReference type="PROSITE" id="PS50920">
    <property type="entry name" value="SOLCAR"/>
    <property type="match status" value="3"/>
</dbReference>
<dbReference type="PRINTS" id="PR00926">
    <property type="entry name" value="MITOCARRIER"/>
</dbReference>
<comment type="subcellular location">
    <subcellularLocation>
        <location evidence="2">Mitochondrion inner membrane</location>
        <topology evidence="2">Multi-pass membrane protein</topology>
    </subcellularLocation>
</comment>
<evidence type="ECO:0000256" key="9">
    <source>
        <dbReference type="ARBA" id="ARBA00023128"/>
    </source>
</evidence>
<dbReference type="OMA" id="VYERMKW"/>
<evidence type="ECO:0000256" key="13">
    <source>
        <dbReference type="SAM" id="MobiDB-lite"/>
    </source>
</evidence>
<feature type="repeat" description="Solcar" evidence="11">
    <location>
        <begin position="292"/>
        <end position="380"/>
    </location>
</feature>
<evidence type="ECO:0000256" key="2">
    <source>
        <dbReference type="ARBA" id="ARBA00004448"/>
    </source>
</evidence>
<dbReference type="InterPro" id="IPR002067">
    <property type="entry name" value="MCP"/>
</dbReference>
<dbReference type="SUPFAM" id="SSF103506">
    <property type="entry name" value="Mitochondrial carrier"/>
    <property type="match status" value="1"/>
</dbReference>
<evidence type="ECO:0000256" key="11">
    <source>
        <dbReference type="PROSITE-ProRule" id="PRU00282"/>
    </source>
</evidence>